<comment type="subcellular location">
    <subcellularLocation>
        <location evidence="1">Bacterial flagellum</location>
    </subcellularLocation>
    <subcellularLocation>
        <location evidence="2">Secreted</location>
    </subcellularLocation>
</comment>
<dbReference type="RefSeq" id="WP_065177258.1">
    <property type="nucleotide sequence ID" value="NZ_LZFA01000065.1"/>
</dbReference>
<dbReference type="EMBL" id="PYMK01000006">
    <property type="protein sequence ID" value="PSU29656.1"/>
    <property type="molecule type" value="Genomic_DNA"/>
</dbReference>
<name>A0A2T3IMR1_9GAMM</name>
<dbReference type="Pfam" id="PF00700">
    <property type="entry name" value="Flagellin_C"/>
    <property type="match status" value="1"/>
</dbReference>
<keyword evidence="9" id="KW-0966">Cell projection</keyword>
<evidence type="ECO:0000259" key="7">
    <source>
        <dbReference type="Pfam" id="PF00669"/>
    </source>
</evidence>
<sequence length="437" mass="47919">MINRVSTASQYQNLTSNLMRKQGELNQTNGQLSSGKRVETAGDDPVSSVTIQNYRQQLTQIDQYNSAITLANNRLQTMETAIAGVEDNLGATKQKVLGMINGAMASNDRTAFKDELISLRDGLLELANSRDEAGNYVFAGNQSDTKPFMEATDGSMNYHGDNQSRYAQIDKSVNVKTSLPGDQLFTDVPNSYGDFRPVFSDKSGEGAVPQVEGLTSGSKLHLLSATTTDFTTAEDIQVSFNEVDVVADGKTTKEMQYSLKIGENVVAENQPYNEQTGIIYPPRSKPLEPVDPTAAVADKEAEIRLKFDGISSGDSITLEAAQTINIFDSIQSAIDNAERPTSSPAAEANLQRVIDDLDSGFVHMNQQRSEVGTIMQQVDRQLEQHLDFELTLNQAQSGLEDLDYSKAIMDMNQQMMALQASQQAFGQTKQLSLFNYI</sequence>
<dbReference type="InterPro" id="IPR046358">
    <property type="entry name" value="Flagellin_C"/>
</dbReference>
<dbReference type="Gene3D" id="1.20.1330.10">
    <property type="entry name" value="f41 fragment of flagellin, N-terminal domain"/>
    <property type="match status" value="2"/>
</dbReference>
<dbReference type="OrthoDB" id="9768249at2"/>
<dbReference type="GO" id="GO:0005576">
    <property type="term" value="C:extracellular region"/>
    <property type="evidence" value="ECO:0007669"/>
    <property type="project" value="UniProtKB-SubCell"/>
</dbReference>
<feature type="coiled-coil region" evidence="6">
    <location>
        <begin position="61"/>
        <end position="88"/>
    </location>
</feature>
<organism evidence="9 10">
    <name type="scientific">Photobacterium aquimaris</name>
    <dbReference type="NCBI Taxonomy" id="512643"/>
    <lineage>
        <taxon>Bacteria</taxon>
        <taxon>Pseudomonadati</taxon>
        <taxon>Pseudomonadota</taxon>
        <taxon>Gammaproteobacteria</taxon>
        <taxon>Vibrionales</taxon>
        <taxon>Vibrionaceae</taxon>
        <taxon>Photobacterium</taxon>
    </lineage>
</organism>
<evidence type="ECO:0000256" key="4">
    <source>
        <dbReference type="ARBA" id="ARBA00022525"/>
    </source>
</evidence>
<evidence type="ECO:0000256" key="5">
    <source>
        <dbReference type="ARBA" id="ARBA00023143"/>
    </source>
</evidence>
<protein>
    <submittedName>
        <fullName evidence="9">Flagellar hook-associated protein 3</fullName>
    </submittedName>
</protein>
<evidence type="ECO:0000256" key="2">
    <source>
        <dbReference type="ARBA" id="ARBA00004613"/>
    </source>
</evidence>
<comment type="caution">
    <text evidence="9">The sequence shown here is derived from an EMBL/GenBank/DDBJ whole genome shotgun (WGS) entry which is preliminary data.</text>
</comment>
<dbReference type="InterPro" id="IPR013384">
    <property type="entry name" value="Flagell_FlgL"/>
</dbReference>
<dbReference type="Pfam" id="PF00669">
    <property type="entry name" value="Flagellin_N"/>
    <property type="match status" value="1"/>
</dbReference>
<dbReference type="PANTHER" id="PTHR42792">
    <property type="entry name" value="FLAGELLIN"/>
    <property type="match status" value="1"/>
</dbReference>
<dbReference type="InterPro" id="IPR001492">
    <property type="entry name" value="Flagellin"/>
</dbReference>
<dbReference type="AlphaFoldDB" id="A0A2T3IMR1"/>
<dbReference type="NCBIfam" id="TIGR02550">
    <property type="entry name" value="flagell_flgL"/>
    <property type="match status" value="1"/>
</dbReference>
<evidence type="ECO:0000313" key="9">
    <source>
        <dbReference type="EMBL" id="PSU29656.1"/>
    </source>
</evidence>
<dbReference type="Proteomes" id="UP000240254">
    <property type="component" value="Unassembled WGS sequence"/>
</dbReference>
<comment type="similarity">
    <text evidence="3">Belongs to the bacterial flagellin family.</text>
</comment>
<proteinExistence type="inferred from homology"/>
<gene>
    <name evidence="9" type="primary">flgL</name>
    <name evidence="9" type="ORF">CTM88_06820</name>
</gene>
<evidence type="ECO:0000259" key="8">
    <source>
        <dbReference type="Pfam" id="PF00700"/>
    </source>
</evidence>
<reference evidence="9 10" key="1">
    <citation type="submission" date="2018-03" db="EMBL/GenBank/DDBJ databases">
        <title>Whole genome sequencing of Histamine producing bacteria.</title>
        <authorList>
            <person name="Butler K."/>
        </authorList>
    </citation>
    <scope>NUCLEOTIDE SEQUENCE [LARGE SCALE GENOMIC DNA]</scope>
    <source>
        <strain evidence="9 10">BS2</strain>
    </source>
</reference>
<evidence type="ECO:0000313" key="10">
    <source>
        <dbReference type="Proteomes" id="UP000240254"/>
    </source>
</evidence>
<dbReference type="GO" id="GO:0071973">
    <property type="term" value="P:bacterial-type flagellum-dependent cell motility"/>
    <property type="evidence" value="ECO:0007669"/>
    <property type="project" value="InterPro"/>
</dbReference>
<dbReference type="GO" id="GO:0005198">
    <property type="term" value="F:structural molecule activity"/>
    <property type="evidence" value="ECO:0007669"/>
    <property type="project" value="InterPro"/>
</dbReference>
<keyword evidence="9" id="KW-0969">Cilium</keyword>
<accession>A0A2T3IMR1</accession>
<keyword evidence="9" id="KW-0282">Flagellum</keyword>
<evidence type="ECO:0000256" key="3">
    <source>
        <dbReference type="ARBA" id="ARBA00005709"/>
    </source>
</evidence>
<evidence type="ECO:0000256" key="1">
    <source>
        <dbReference type="ARBA" id="ARBA00004365"/>
    </source>
</evidence>
<dbReference type="InterPro" id="IPR001029">
    <property type="entry name" value="Flagellin_N"/>
</dbReference>
<evidence type="ECO:0000256" key="6">
    <source>
        <dbReference type="SAM" id="Coils"/>
    </source>
</evidence>
<dbReference type="SUPFAM" id="SSF64518">
    <property type="entry name" value="Phase 1 flagellin"/>
    <property type="match status" value="1"/>
</dbReference>
<feature type="domain" description="Flagellin C-terminal" evidence="8">
    <location>
        <begin position="357"/>
        <end position="437"/>
    </location>
</feature>
<dbReference type="PANTHER" id="PTHR42792:SF1">
    <property type="entry name" value="FLAGELLAR HOOK-ASSOCIATED PROTEIN 3"/>
    <property type="match status" value="1"/>
</dbReference>
<keyword evidence="4" id="KW-0964">Secreted</keyword>
<keyword evidence="5" id="KW-0975">Bacterial flagellum</keyword>
<feature type="domain" description="Flagellin N-terminal" evidence="7">
    <location>
        <begin position="5"/>
        <end position="142"/>
    </location>
</feature>
<keyword evidence="6" id="KW-0175">Coiled coil</keyword>
<dbReference type="GO" id="GO:0009424">
    <property type="term" value="C:bacterial-type flagellum hook"/>
    <property type="evidence" value="ECO:0007669"/>
    <property type="project" value="InterPro"/>
</dbReference>